<reference evidence="1" key="1">
    <citation type="submission" date="2021-02" db="EMBL/GenBank/DDBJ databases">
        <authorList>
            <person name="Nowell W R."/>
        </authorList>
    </citation>
    <scope>NUCLEOTIDE SEQUENCE</scope>
</reference>
<protein>
    <recommendedName>
        <fullName evidence="3">Sulfotransferase</fullName>
    </recommendedName>
</protein>
<proteinExistence type="predicted"/>
<name>A0A820L7K6_9BILA</name>
<comment type="caution">
    <text evidence="1">The sequence shown here is derived from an EMBL/GenBank/DDBJ whole genome shotgun (WGS) entry which is preliminary data.</text>
</comment>
<dbReference type="Pfam" id="PF13469">
    <property type="entry name" value="Sulfotransfer_3"/>
    <property type="match status" value="1"/>
</dbReference>
<evidence type="ECO:0008006" key="3">
    <source>
        <dbReference type="Google" id="ProtNLM"/>
    </source>
</evidence>
<evidence type="ECO:0000313" key="2">
    <source>
        <dbReference type="Proteomes" id="UP000663823"/>
    </source>
</evidence>
<gene>
    <name evidence="1" type="ORF">OTI717_LOCUS43656</name>
</gene>
<dbReference type="InterPro" id="IPR027417">
    <property type="entry name" value="P-loop_NTPase"/>
</dbReference>
<dbReference type="SUPFAM" id="SSF52540">
    <property type="entry name" value="P-loop containing nucleoside triphosphate hydrolases"/>
    <property type="match status" value="1"/>
</dbReference>
<dbReference type="Gene3D" id="3.40.50.300">
    <property type="entry name" value="P-loop containing nucleotide triphosphate hydrolases"/>
    <property type="match status" value="1"/>
</dbReference>
<accession>A0A820L7K6</accession>
<feature type="non-terminal residue" evidence="1">
    <location>
        <position position="93"/>
    </location>
</feature>
<dbReference type="AlphaFoldDB" id="A0A820L7K6"/>
<dbReference type="Proteomes" id="UP000663823">
    <property type="component" value="Unassembled WGS sequence"/>
</dbReference>
<sequence>MPIILSDNDDDDTENWIGNEINRDYAYDYHEIFLRMLNSVDMPKSHWLLKSPFHIFYLDKILQHYPNALLIITHRNLDEVLPSMYSLFLAAAD</sequence>
<dbReference type="EMBL" id="CAJOAX010064851">
    <property type="protein sequence ID" value="CAF4354419.1"/>
    <property type="molecule type" value="Genomic_DNA"/>
</dbReference>
<organism evidence="1 2">
    <name type="scientific">Rotaria sordida</name>
    <dbReference type="NCBI Taxonomy" id="392033"/>
    <lineage>
        <taxon>Eukaryota</taxon>
        <taxon>Metazoa</taxon>
        <taxon>Spiralia</taxon>
        <taxon>Gnathifera</taxon>
        <taxon>Rotifera</taxon>
        <taxon>Eurotatoria</taxon>
        <taxon>Bdelloidea</taxon>
        <taxon>Philodinida</taxon>
        <taxon>Philodinidae</taxon>
        <taxon>Rotaria</taxon>
    </lineage>
</organism>
<evidence type="ECO:0000313" key="1">
    <source>
        <dbReference type="EMBL" id="CAF4354419.1"/>
    </source>
</evidence>